<dbReference type="EMBL" id="FNQJ01000004">
    <property type="protein sequence ID" value="SEA01663.1"/>
    <property type="molecule type" value="Genomic_DNA"/>
</dbReference>
<evidence type="ECO:0000313" key="4">
    <source>
        <dbReference type="EMBL" id="SEA01663.1"/>
    </source>
</evidence>
<dbReference type="STRING" id="592050.SAMN05421875_10485"/>
<keyword evidence="3" id="KW-0732">Signal</keyword>
<sequence>MQAKTLIQVLTAAALLLFSAAQAGERWADFPVAAKATTAARIGNTVYAGLGTAGKGWYALDVSRPGAPWRALAEFPDVQRDDARAVAVNGQIYVFSGSGKLNPSDKALVTFDTAWRYDPAANAWSRLPTRAPMGLLATGAVTLDQRSILFFGGVNKAVFEGYFQDYFVAAGDDKARQDAVAAAYFDQRPQDYLFTAQVLSYDTTTHQWRNLGVDPGLPTIGTAVAVRGSQVTLVNGEIKPGLRSPGIKTVSVNGETLHWSTQTLVPPAGAAVQDGVAGAYAGYSNQALLVAGGANFPGSWAQFNAGQLWAHKGLKKTWHDQIYAQVGGQWTTAGKLPQPLGYSAYVQLDDSLLIIGGELQGGAATKEVIELRWNGKAVDLVR</sequence>
<name>A0A1H3XQQ6_9BURK</name>
<dbReference type="InterPro" id="IPR015915">
    <property type="entry name" value="Kelch-typ_b-propeller"/>
</dbReference>
<dbReference type="Gene3D" id="2.120.10.80">
    <property type="entry name" value="Kelch-type beta propeller"/>
    <property type="match status" value="2"/>
</dbReference>
<dbReference type="NCBIfam" id="TIGR03547">
    <property type="entry name" value="muta_rot_YjhT"/>
    <property type="match status" value="1"/>
</dbReference>
<dbReference type="InterPro" id="IPR019936">
    <property type="entry name" value="NanM_proteobact"/>
</dbReference>
<gene>
    <name evidence="4" type="ORF">SAMN05421875_10485</name>
</gene>
<dbReference type="RefSeq" id="WP_092697298.1">
    <property type="nucleotide sequence ID" value="NZ_CAXIQL010000016.1"/>
</dbReference>
<dbReference type="Pfam" id="PF24996">
    <property type="entry name" value="NANM"/>
    <property type="match status" value="1"/>
</dbReference>
<keyword evidence="1" id="KW-0880">Kelch repeat</keyword>
<evidence type="ECO:0000313" key="5">
    <source>
        <dbReference type="Proteomes" id="UP000199002"/>
    </source>
</evidence>
<evidence type="ECO:0000256" key="3">
    <source>
        <dbReference type="SAM" id="SignalP"/>
    </source>
</evidence>
<dbReference type="Proteomes" id="UP000199002">
    <property type="component" value="Unassembled WGS sequence"/>
</dbReference>
<feature type="signal peptide" evidence="3">
    <location>
        <begin position="1"/>
        <end position="23"/>
    </location>
</feature>
<dbReference type="SUPFAM" id="SSF117281">
    <property type="entry name" value="Kelch motif"/>
    <property type="match status" value="1"/>
</dbReference>
<evidence type="ECO:0000256" key="1">
    <source>
        <dbReference type="ARBA" id="ARBA00022441"/>
    </source>
</evidence>
<keyword evidence="2" id="KW-0677">Repeat</keyword>
<dbReference type="NCBIfam" id="NF010730">
    <property type="entry name" value="PRK14131.1"/>
    <property type="match status" value="1"/>
</dbReference>
<dbReference type="InterPro" id="IPR056734">
    <property type="entry name" value="NANM"/>
</dbReference>
<organism evidence="4 5">
    <name type="scientific">Acidovorax soli</name>
    <dbReference type="NCBI Taxonomy" id="592050"/>
    <lineage>
        <taxon>Bacteria</taxon>
        <taxon>Pseudomonadati</taxon>
        <taxon>Pseudomonadota</taxon>
        <taxon>Betaproteobacteria</taxon>
        <taxon>Burkholderiales</taxon>
        <taxon>Comamonadaceae</taxon>
        <taxon>Acidovorax</taxon>
    </lineage>
</organism>
<keyword evidence="5" id="KW-1185">Reference proteome</keyword>
<dbReference type="AlphaFoldDB" id="A0A1H3XQQ6"/>
<feature type="chain" id="PRO_5011627668" evidence="3">
    <location>
        <begin position="24"/>
        <end position="382"/>
    </location>
</feature>
<dbReference type="GeneID" id="34233446"/>
<dbReference type="PANTHER" id="PTHR45632">
    <property type="entry name" value="LD33804P"/>
    <property type="match status" value="1"/>
</dbReference>
<reference evidence="5" key="1">
    <citation type="submission" date="2016-10" db="EMBL/GenBank/DDBJ databases">
        <authorList>
            <person name="Varghese N."/>
            <person name="Submissions S."/>
        </authorList>
    </citation>
    <scope>NUCLEOTIDE SEQUENCE [LARGE SCALE GENOMIC DNA]</scope>
    <source>
        <strain evidence="5">DSM 25157</strain>
    </source>
</reference>
<proteinExistence type="predicted"/>
<evidence type="ECO:0000256" key="2">
    <source>
        <dbReference type="ARBA" id="ARBA00022737"/>
    </source>
</evidence>
<accession>A0A1H3XQQ6</accession>
<protein>
    <submittedName>
        <fullName evidence="4">N-acetylneuraminate epimerase</fullName>
    </submittedName>
</protein>